<dbReference type="STRING" id="1504633.A0A2T7A9R7"/>
<protein>
    <submittedName>
        <fullName evidence="2">Uncharacterized protein</fullName>
    </submittedName>
</protein>
<dbReference type="EMBL" id="KZ793514">
    <property type="protein sequence ID" value="PUV26701.1"/>
    <property type="molecule type" value="Genomic_DNA"/>
</dbReference>
<proteinExistence type="predicted"/>
<evidence type="ECO:0000256" key="1">
    <source>
        <dbReference type="SAM" id="MobiDB-lite"/>
    </source>
</evidence>
<accession>A0A2T7A9R7</accession>
<dbReference type="OrthoDB" id="185373at2759"/>
<sequence>MKQSSWLRRGGRASSPTPALSKPPRIRNGKAAPPMASAPAPPPSPSPSPCPDARAPRVVRAPPRRPPPRAPGPPPWAERRPAVSVDLDRGRRAARAEVEGVRAASLPARHRLRVEGTRWQRDWKVSEAAARVLALPPADAHAVDAVLNSWAGRFARRNFPLLIRVCPPFSLCLPPACYVFDEMTVGADATIG</sequence>
<feature type="region of interest" description="Disordered" evidence="1">
    <location>
        <begin position="1"/>
        <end position="84"/>
    </location>
</feature>
<reference evidence="2 3" key="1">
    <citation type="submission" date="2018-04" db="EMBL/GenBank/DDBJ databases">
        <title>WGS assembly of Panicum hallii var. hallii HAL2.</title>
        <authorList>
            <person name="Lovell J."/>
            <person name="Jenkins J."/>
            <person name="Lowry D."/>
            <person name="Mamidi S."/>
            <person name="Sreedasyam A."/>
            <person name="Weng X."/>
            <person name="Barry K."/>
            <person name="Bonette J."/>
            <person name="Campitelli B."/>
            <person name="Daum C."/>
            <person name="Gordon S."/>
            <person name="Gould B."/>
            <person name="Lipzen A."/>
            <person name="MacQueen A."/>
            <person name="Palacio-Mejia J."/>
            <person name="Plott C."/>
            <person name="Shakirov E."/>
            <person name="Shu S."/>
            <person name="Yoshinaga Y."/>
            <person name="Zane M."/>
            <person name="Rokhsar D."/>
            <person name="Grimwood J."/>
            <person name="Schmutz J."/>
            <person name="Juenger T."/>
        </authorList>
    </citation>
    <scope>NUCLEOTIDE SEQUENCE [LARGE SCALE GENOMIC DNA]</scope>
    <source>
        <strain evidence="3">cv. HAL2</strain>
    </source>
</reference>
<gene>
    <name evidence="2" type="ORF">GQ55_J001500</name>
</gene>
<name>A0A2T7A9R7_9POAL</name>
<feature type="compositionally biased region" description="Low complexity" evidence="1">
    <location>
        <begin position="51"/>
        <end position="61"/>
    </location>
</feature>
<organism evidence="2 3">
    <name type="scientific">Panicum hallii var. hallii</name>
    <dbReference type="NCBI Taxonomy" id="1504633"/>
    <lineage>
        <taxon>Eukaryota</taxon>
        <taxon>Viridiplantae</taxon>
        <taxon>Streptophyta</taxon>
        <taxon>Embryophyta</taxon>
        <taxon>Tracheophyta</taxon>
        <taxon>Spermatophyta</taxon>
        <taxon>Magnoliopsida</taxon>
        <taxon>Liliopsida</taxon>
        <taxon>Poales</taxon>
        <taxon>Poaceae</taxon>
        <taxon>PACMAD clade</taxon>
        <taxon>Panicoideae</taxon>
        <taxon>Panicodae</taxon>
        <taxon>Paniceae</taxon>
        <taxon>Panicinae</taxon>
        <taxon>Panicum</taxon>
        <taxon>Panicum sect. Panicum</taxon>
    </lineage>
</organism>
<dbReference type="Proteomes" id="UP000244336">
    <property type="component" value="Unassembled WGS sequence"/>
</dbReference>
<evidence type="ECO:0000313" key="3">
    <source>
        <dbReference type="Proteomes" id="UP000244336"/>
    </source>
</evidence>
<keyword evidence="3" id="KW-1185">Reference proteome</keyword>
<evidence type="ECO:0000313" key="2">
    <source>
        <dbReference type="EMBL" id="PUV26701.1"/>
    </source>
</evidence>
<dbReference type="AlphaFoldDB" id="A0A2T7A9R7"/>
<feature type="compositionally biased region" description="Pro residues" evidence="1">
    <location>
        <begin position="39"/>
        <end position="50"/>
    </location>
</feature>
<dbReference type="Gramene" id="PUV26701">
    <property type="protein sequence ID" value="PUV26701"/>
    <property type="gene ID" value="GQ55_J001500"/>
</dbReference>